<accession>A0A0L7RDX2</accession>
<dbReference type="Pfam" id="PF00249">
    <property type="entry name" value="Myb_DNA-binding"/>
    <property type="match status" value="2"/>
</dbReference>
<sequence length="855" mass="100514">MECDIENCNDMLNFNKQIVSSLLDLKRHLTFALQKCERKLAGIERSLQKRTAGDTKVLICNAGMPYFKDRNYFFASNNEDEILKENHKELQLRSLPKVSSWTKKERDTFSQAIKEEVITDMLSSQRVEHTRVSDTLVRLKTKITGKKKAKKQYSLKDLVEMIGPLGEREFDWFKISSVHFEDIHSPLDCRVMWNVFLHPDINKTCWTKMEDKKLKEIASRYNFQNWDKIAKELATRRSAYQCFIRYNTKGLPKIRNCTWEYEEDERLLKLIEIFKIGDFIPWGEVASWMQNRTKQQAYFRWIYSLAPYLTKGRFTKSEDNILKDAVIKYGTNFRKISAALMPNRSTIQLHDHYQTLTTNLVENWNRWTLTEDVKLLDLFRRIGPNWSAIAKEFTCKSRTHLRHRHAALQKYIKRGVSLSDLHQNHCNNESGIEQEEKEEESCKGMFESSSNVTDINCNKDIDKELLEYFSIKYKTEYIIDKRKLYTMENLKHATANLYNILQVLNAKLSIPDDISDIKINKRDRQLFYSLREHIEMKNDRNRYFEVIDNYRSRMFGTNVAKEEGSHFVPPSPFDSQIKLKKSRKCQCIDYNLNTKNNFLLEEPIDFDIPDFVISYIGGNEQELQFQKLSHLLRVNNSRGKQPLNVQHFSILPEETLLQRHVNDRNDSIGRKTLKNTELISDIATTSFESANNEYHKKLCAQTSKKDNYSLISKAEDVHSWSASECMRVTRKHDTPVIDATHATLFSFKNLTYLRQLNGKYCSSNSSSDSLDKFFIQENKFQEAFHLLETRLEQMFKYPIGLSKTVLPEVYAMDTFSYDDDASDRTTPEMSELLEKHTTKRKLLSSSNRNGKKSFR</sequence>
<feature type="domain" description="Myb-like" evidence="7">
    <location>
        <begin position="306"/>
        <end position="357"/>
    </location>
</feature>
<evidence type="ECO:0000259" key="7">
    <source>
        <dbReference type="PROSITE" id="PS50090"/>
    </source>
</evidence>
<feature type="domain" description="Myb-like" evidence="7">
    <location>
        <begin position="365"/>
        <end position="404"/>
    </location>
</feature>
<dbReference type="InterPro" id="IPR051575">
    <property type="entry name" value="Myb-like_DNA-bd"/>
</dbReference>
<dbReference type="GO" id="GO:0000978">
    <property type="term" value="F:RNA polymerase II cis-regulatory region sequence-specific DNA binding"/>
    <property type="evidence" value="ECO:0007669"/>
    <property type="project" value="TreeGrafter"/>
</dbReference>
<keyword evidence="5" id="KW-0539">Nucleus</keyword>
<evidence type="ECO:0000313" key="10">
    <source>
        <dbReference type="Proteomes" id="UP000053825"/>
    </source>
</evidence>
<evidence type="ECO:0000256" key="5">
    <source>
        <dbReference type="ARBA" id="ARBA00023242"/>
    </source>
</evidence>
<dbReference type="SUPFAM" id="SSF46689">
    <property type="entry name" value="Homeodomain-like"/>
    <property type="match status" value="3"/>
</dbReference>
<gene>
    <name evidence="9" type="ORF">WH47_09488</name>
</gene>
<dbReference type="OrthoDB" id="2143914at2759"/>
<organism evidence="9 10">
    <name type="scientific">Habropoda laboriosa</name>
    <dbReference type="NCBI Taxonomy" id="597456"/>
    <lineage>
        <taxon>Eukaryota</taxon>
        <taxon>Metazoa</taxon>
        <taxon>Ecdysozoa</taxon>
        <taxon>Arthropoda</taxon>
        <taxon>Hexapoda</taxon>
        <taxon>Insecta</taxon>
        <taxon>Pterygota</taxon>
        <taxon>Neoptera</taxon>
        <taxon>Endopterygota</taxon>
        <taxon>Hymenoptera</taxon>
        <taxon>Apocrita</taxon>
        <taxon>Aculeata</taxon>
        <taxon>Apoidea</taxon>
        <taxon>Anthophila</taxon>
        <taxon>Apidae</taxon>
        <taxon>Habropoda</taxon>
    </lineage>
</organism>
<protein>
    <submittedName>
        <fullName evidence="9">snRNA-activating protein complex subunit 4</fullName>
    </submittedName>
</protein>
<dbReference type="Proteomes" id="UP000053825">
    <property type="component" value="Unassembled WGS sequence"/>
</dbReference>
<keyword evidence="3" id="KW-0238">DNA-binding</keyword>
<dbReference type="STRING" id="597456.A0A0L7RDX2"/>
<keyword evidence="10" id="KW-1185">Reference proteome</keyword>
<dbReference type="InterPro" id="IPR009057">
    <property type="entry name" value="Homeodomain-like_sf"/>
</dbReference>
<feature type="domain" description="HTH myb-type" evidence="8">
    <location>
        <begin position="366"/>
        <end position="416"/>
    </location>
</feature>
<dbReference type="SMART" id="SM00717">
    <property type="entry name" value="SANT"/>
    <property type="match status" value="5"/>
</dbReference>
<feature type="domain" description="Myb-like" evidence="7">
    <location>
        <begin position="251"/>
        <end position="305"/>
    </location>
</feature>
<evidence type="ECO:0000256" key="3">
    <source>
        <dbReference type="ARBA" id="ARBA00023125"/>
    </source>
</evidence>
<reference evidence="9 10" key="1">
    <citation type="submission" date="2015-07" db="EMBL/GenBank/DDBJ databases">
        <title>The genome of Habropoda laboriosa.</title>
        <authorList>
            <person name="Pan H."/>
            <person name="Kapheim K."/>
        </authorList>
    </citation>
    <scope>NUCLEOTIDE SEQUENCE [LARGE SCALE GENOMIC DNA]</scope>
    <source>
        <strain evidence="9">0110345459</strain>
    </source>
</reference>
<evidence type="ECO:0000256" key="2">
    <source>
        <dbReference type="ARBA" id="ARBA00023015"/>
    </source>
</evidence>
<comment type="subcellular location">
    <subcellularLocation>
        <location evidence="1">Nucleus</location>
    </subcellularLocation>
</comment>
<dbReference type="GO" id="GO:0005634">
    <property type="term" value="C:nucleus"/>
    <property type="evidence" value="ECO:0007669"/>
    <property type="project" value="UniProtKB-SubCell"/>
</dbReference>
<evidence type="ECO:0000259" key="8">
    <source>
        <dbReference type="PROSITE" id="PS51294"/>
    </source>
</evidence>
<dbReference type="CDD" id="cd00167">
    <property type="entry name" value="SANT"/>
    <property type="match status" value="1"/>
</dbReference>
<proteinExistence type="predicted"/>
<dbReference type="GO" id="GO:0042796">
    <property type="term" value="P:snRNA transcription by RNA polymerase III"/>
    <property type="evidence" value="ECO:0007669"/>
    <property type="project" value="TreeGrafter"/>
</dbReference>
<evidence type="ECO:0000256" key="4">
    <source>
        <dbReference type="ARBA" id="ARBA00023163"/>
    </source>
</evidence>
<dbReference type="GO" id="GO:0042795">
    <property type="term" value="P:snRNA transcription by RNA polymerase II"/>
    <property type="evidence" value="ECO:0007669"/>
    <property type="project" value="TreeGrafter"/>
</dbReference>
<dbReference type="Gene3D" id="1.10.10.60">
    <property type="entry name" value="Homeodomain-like"/>
    <property type="match status" value="4"/>
</dbReference>
<dbReference type="InterPro" id="IPR017930">
    <property type="entry name" value="Myb_dom"/>
</dbReference>
<dbReference type="PANTHER" id="PTHR46621">
    <property type="entry name" value="SNRNA-ACTIVATING PROTEIN COMPLEX SUBUNIT 4"/>
    <property type="match status" value="1"/>
</dbReference>
<dbReference type="EMBL" id="KQ414613">
    <property type="protein sequence ID" value="KOC68931.1"/>
    <property type="molecule type" value="Genomic_DNA"/>
</dbReference>
<dbReference type="PROSITE" id="PS51294">
    <property type="entry name" value="HTH_MYB"/>
    <property type="match status" value="3"/>
</dbReference>
<feature type="domain" description="Myb-like" evidence="7">
    <location>
        <begin position="198"/>
        <end position="248"/>
    </location>
</feature>
<keyword evidence="2" id="KW-0805">Transcription regulation</keyword>
<dbReference type="AlphaFoldDB" id="A0A0L7RDX2"/>
<dbReference type="GO" id="GO:0019185">
    <property type="term" value="C:snRNA-activating protein complex"/>
    <property type="evidence" value="ECO:0007669"/>
    <property type="project" value="TreeGrafter"/>
</dbReference>
<feature type="region of interest" description="Disordered" evidence="6">
    <location>
        <begin position="832"/>
        <end position="855"/>
    </location>
</feature>
<evidence type="ECO:0000313" key="9">
    <source>
        <dbReference type="EMBL" id="KOC68931.1"/>
    </source>
</evidence>
<dbReference type="Pfam" id="PF13921">
    <property type="entry name" value="Myb_DNA-bind_6"/>
    <property type="match status" value="1"/>
</dbReference>
<dbReference type="PANTHER" id="PTHR46621:SF1">
    <property type="entry name" value="SNRNA-ACTIVATING PROTEIN COMPLEX SUBUNIT 4"/>
    <property type="match status" value="1"/>
</dbReference>
<evidence type="ECO:0000256" key="6">
    <source>
        <dbReference type="SAM" id="MobiDB-lite"/>
    </source>
</evidence>
<dbReference type="InterPro" id="IPR001005">
    <property type="entry name" value="SANT/Myb"/>
</dbReference>
<dbReference type="PROSITE" id="PS50090">
    <property type="entry name" value="MYB_LIKE"/>
    <property type="match status" value="4"/>
</dbReference>
<evidence type="ECO:0000256" key="1">
    <source>
        <dbReference type="ARBA" id="ARBA00004123"/>
    </source>
</evidence>
<feature type="domain" description="HTH myb-type" evidence="8">
    <location>
        <begin position="198"/>
        <end position="254"/>
    </location>
</feature>
<dbReference type="GO" id="GO:0001006">
    <property type="term" value="F:RNA polymerase III type 3 promoter sequence-specific DNA binding"/>
    <property type="evidence" value="ECO:0007669"/>
    <property type="project" value="TreeGrafter"/>
</dbReference>
<name>A0A0L7RDX2_9HYME</name>
<keyword evidence="4" id="KW-0804">Transcription</keyword>
<feature type="domain" description="HTH myb-type" evidence="8">
    <location>
        <begin position="306"/>
        <end position="361"/>
    </location>
</feature>